<keyword evidence="2" id="KW-1185">Reference proteome</keyword>
<evidence type="ECO:0000313" key="2">
    <source>
        <dbReference type="Proteomes" id="UP001304050"/>
    </source>
</evidence>
<proteinExistence type="predicted"/>
<protein>
    <submittedName>
        <fullName evidence="1">Uncharacterized protein</fullName>
    </submittedName>
</protein>
<evidence type="ECO:0000313" key="1">
    <source>
        <dbReference type="EMBL" id="MEA3519643.1"/>
    </source>
</evidence>
<name>A0ACC6N1X5_9HYPH</name>
<reference evidence="1" key="1">
    <citation type="submission" date="2023-12" db="EMBL/GenBank/DDBJ databases">
        <title>Diversity of Rhizobium in root nodule of phaseolus vulgaris.</title>
        <authorList>
            <person name="Wang H."/>
        </authorList>
    </citation>
    <scope>NUCLEOTIDE SEQUENCE</scope>
    <source>
        <strain evidence="1">MJ31</strain>
    </source>
</reference>
<organism evidence="1 2">
    <name type="scientific">Rhizobium mulingense</name>
    <dbReference type="NCBI Taxonomy" id="3031128"/>
    <lineage>
        <taxon>Bacteria</taxon>
        <taxon>Pseudomonadati</taxon>
        <taxon>Pseudomonadota</taxon>
        <taxon>Alphaproteobacteria</taxon>
        <taxon>Hyphomicrobiales</taxon>
        <taxon>Rhizobiaceae</taxon>
        <taxon>Rhizobium/Agrobacterium group</taxon>
        <taxon>Rhizobium</taxon>
    </lineage>
</organism>
<accession>A0ACC6N1X5</accession>
<gene>
    <name evidence="1" type="ORF">U8465_21405</name>
</gene>
<comment type="caution">
    <text evidence="1">The sequence shown here is derived from an EMBL/GenBank/DDBJ whole genome shotgun (WGS) entry which is preliminary data.</text>
</comment>
<dbReference type="EMBL" id="JAYESG010000011">
    <property type="protein sequence ID" value="MEA3519643.1"/>
    <property type="molecule type" value="Genomic_DNA"/>
</dbReference>
<dbReference type="Proteomes" id="UP001304050">
    <property type="component" value="Unassembled WGS sequence"/>
</dbReference>
<sequence length="157" mass="16755">MLDAQSIHLKALDSADLDGLNAILNIISREAGAPLRAPEMQAVAAMLIKLYRHGVTDEEKLLSVGRLALKQAEARLPLSRPPLTVRPKSASRRSSSRTTANNDEQAGGVRTNHDPSNRNKIPPAGPHARDDLTDRSKTPGAGSLPEKDEESITPGSG</sequence>